<keyword evidence="2" id="KW-1185">Reference proteome</keyword>
<dbReference type="Gene3D" id="3.10.450.50">
    <property type="match status" value="1"/>
</dbReference>
<dbReference type="Proteomes" id="UP000316167">
    <property type="component" value="Unassembled WGS sequence"/>
</dbReference>
<dbReference type="InterPro" id="IPR032710">
    <property type="entry name" value="NTF2-like_dom_sf"/>
</dbReference>
<protein>
    <recommendedName>
        <fullName evidence="3">SnoaL-like protein</fullName>
    </recommendedName>
</protein>
<dbReference type="AlphaFoldDB" id="A0A562SP08"/>
<dbReference type="EMBL" id="VLLE01000003">
    <property type="protein sequence ID" value="TWI82968.1"/>
    <property type="molecule type" value="Genomic_DNA"/>
</dbReference>
<evidence type="ECO:0000313" key="1">
    <source>
        <dbReference type="EMBL" id="TWI82968.1"/>
    </source>
</evidence>
<comment type="caution">
    <text evidence="1">The sequence shown here is derived from an EMBL/GenBank/DDBJ whole genome shotgun (WGS) entry which is preliminary data.</text>
</comment>
<organism evidence="1 2">
    <name type="scientific">Lacibacter cauensis</name>
    <dbReference type="NCBI Taxonomy" id="510947"/>
    <lineage>
        <taxon>Bacteria</taxon>
        <taxon>Pseudomonadati</taxon>
        <taxon>Bacteroidota</taxon>
        <taxon>Chitinophagia</taxon>
        <taxon>Chitinophagales</taxon>
        <taxon>Chitinophagaceae</taxon>
        <taxon>Lacibacter</taxon>
    </lineage>
</organism>
<name>A0A562SP08_9BACT</name>
<dbReference type="SUPFAM" id="SSF54427">
    <property type="entry name" value="NTF2-like"/>
    <property type="match status" value="1"/>
</dbReference>
<reference evidence="1 2" key="1">
    <citation type="journal article" date="2015" name="Stand. Genomic Sci.">
        <title>Genomic Encyclopedia of Bacterial and Archaeal Type Strains, Phase III: the genomes of soil and plant-associated and newly described type strains.</title>
        <authorList>
            <person name="Whitman W.B."/>
            <person name="Woyke T."/>
            <person name="Klenk H.P."/>
            <person name="Zhou Y."/>
            <person name="Lilburn T.G."/>
            <person name="Beck B.J."/>
            <person name="De Vos P."/>
            <person name="Vandamme P."/>
            <person name="Eisen J.A."/>
            <person name="Garrity G."/>
            <person name="Hugenholtz P."/>
            <person name="Kyrpides N.C."/>
        </authorList>
    </citation>
    <scope>NUCLEOTIDE SEQUENCE [LARGE SCALE GENOMIC DNA]</scope>
    <source>
        <strain evidence="1 2">CGMCC 1.7271</strain>
    </source>
</reference>
<gene>
    <name evidence="1" type="ORF">IQ13_1073</name>
</gene>
<accession>A0A562SP08</accession>
<proteinExistence type="predicted"/>
<sequence length="263" mass="29473">MKKTTKRTKGTIWFLLFTSGRFERPDSQPSVRSASPFLCVEKLQVKLQKVFPVLAFRKGKHYLMLPVCKNRYVLIVILNQNHLYMKQIFSFCCLLFLLAACNNDANKTAEATADAAAPAAEVKLPYTLSSPYKNWSIGSNENVAAAMGGLKAFVDKDFTALAATLGDSITLDFDMLQTKLSRDSAIKFFTGARAAYQDITITMHDYVSVISADKKSEWVTLWYKQVGKNANGVVDSMNVVNDIRLENGKMVELDEKVSHFQKK</sequence>
<evidence type="ECO:0008006" key="3">
    <source>
        <dbReference type="Google" id="ProtNLM"/>
    </source>
</evidence>
<evidence type="ECO:0000313" key="2">
    <source>
        <dbReference type="Proteomes" id="UP000316167"/>
    </source>
</evidence>